<evidence type="ECO:0000313" key="1">
    <source>
        <dbReference type="EMBL" id="OXU22887.1"/>
    </source>
</evidence>
<gene>
    <name evidence="1" type="ORF">TSAR_010280</name>
</gene>
<sequence length="122" mass="14501">MPKIKLALHRDIICIDELWRAKLYVDRYRDVDGWPIMKIAKLVLGCRRLAFMVQPGLPYAERIAKIQRALYESGIWKKMGENRNFYNNTNFDTMSMNTDELDEDSFFWKTKTHAIYTYIRGG</sequence>
<dbReference type="EMBL" id="NNAY01001800">
    <property type="protein sequence ID" value="OXU22887.1"/>
    <property type="molecule type" value="Genomic_DNA"/>
</dbReference>
<comment type="caution">
    <text evidence="1">The sequence shown here is derived from an EMBL/GenBank/DDBJ whole genome shotgun (WGS) entry which is preliminary data.</text>
</comment>
<name>A0A232EX49_9HYME</name>
<reference evidence="1 2" key="1">
    <citation type="journal article" date="2017" name="Curr. Biol.">
        <title>The Evolution of Venom by Co-option of Single-Copy Genes.</title>
        <authorList>
            <person name="Martinson E.O."/>
            <person name="Mrinalini"/>
            <person name="Kelkar Y.D."/>
            <person name="Chang C.H."/>
            <person name="Werren J.H."/>
        </authorList>
    </citation>
    <scope>NUCLEOTIDE SEQUENCE [LARGE SCALE GENOMIC DNA]</scope>
    <source>
        <strain evidence="1 2">Alberta</strain>
        <tissue evidence="1">Whole body</tissue>
    </source>
</reference>
<organism evidence="1 2">
    <name type="scientific">Trichomalopsis sarcophagae</name>
    <dbReference type="NCBI Taxonomy" id="543379"/>
    <lineage>
        <taxon>Eukaryota</taxon>
        <taxon>Metazoa</taxon>
        <taxon>Ecdysozoa</taxon>
        <taxon>Arthropoda</taxon>
        <taxon>Hexapoda</taxon>
        <taxon>Insecta</taxon>
        <taxon>Pterygota</taxon>
        <taxon>Neoptera</taxon>
        <taxon>Endopterygota</taxon>
        <taxon>Hymenoptera</taxon>
        <taxon>Apocrita</taxon>
        <taxon>Proctotrupomorpha</taxon>
        <taxon>Chalcidoidea</taxon>
        <taxon>Pteromalidae</taxon>
        <taxon>Pteromalinae</taxon>
        <taxon>Trichomalopsis</taxon>
    </lineage>
</organism>
<dbReference type="AlphaFoldDB" id="A0A232EX49"/>
<dbReference type="Proteomes" id="UP000215335">
    <property type="component" value="Unassembled WGS sequence"/>
</dbReference>
<evidence type="ECO:0000313" key="2">
    <source>
        <dbReference type="Proteomes" id="UP000215335"/>
    </source>
</evidence>
<keyword evidence="2" id="KW-1185">Reference proteome</keyword>
<proteinExistence type="predicted"/>
<accession>A0A232EX49</accession>
<protein>
    <submittedName>
        <fullName evidence="1">Uncharacterized protein</fullName>
    </submittedName>
</protein>